<dbReference type="Pfam" id="PF13563">
    <property type="entry name" value="2_5_RNA_ligase2"/>
    <property type="match status" value="1"/>
</dbReference>
<dbReference type="Gene3D" id="3.90.1140.10">
    <property type="entry name" value="Cyclic phosphodiesterase"/>
    <property type="match status" value="1"/>
</dbReference>
<accession>A0ABP3UGB9</accession>
<comment type="caution">
    <text evidence="1">The sequence shown here is derived from an EMBL/GenBank/DDBJ whole genome shotgun (WGS) entry which is preliminary data.</text>
</comment>
<protein>
    <submittedName>
        <fullName evidence="1">2'-5' RNA ligase family protein</fullName>
    </submittedName>
</protein>
<dbReference type="EMBL" id="BAAACF010000006">
    <property type="protein sequence ID" value="GAA0729235.1"/>
    <property type="molecule type" value="Genomic_DNA"/>
</dbReference>
<dbReference type="RefSeq" id="WP_343770819.1">
    <property type="nucleotide sequence ID" value="NZ_BAAACF010000006.1"/>
</dbReference>
<dbReference type="InterPro" id="IPR050580">
    <property type="entry name" value="2H_phosphoesterase_YjcG-like"/>
</dbReference>
<evidence type="ECO:0000313" key="2">
    <source>
        <dbReference type="Proteomes" id="UP001500339"/>
    </source>
</evidence>
<proteinExistence type="predicted"/>
<keyword evidence="2" id="KW-1185">Reference proteome</keyword>
<name>A0ABP3UGB9_9CLOT</name>
<sequence>MNRYVIVCLLKDDVLNFHEKLVEEVCSKYKVRPQKLPAHFTIKAPFETDRIDEVEDILERFIKDRKKEALEISGFDYFRDAVVFMRVLPSKGAIEIHDQFIDELKILPWLDWKPHEGKDKVYHCTIVSRLKPDKFHPIWDYVNKYNPQFHTYFDNISILKWNGERWETYKEYLF</sequence>
<organism evidence="1 2">
    <name type="scientific">Clostridium malenominatum</name>
    <dbReference type="NCBI Taxonomy" id="1539"/>
    <lineage>
        <taxon>Bacteria</taxon>
        <taxon>Bacillati</taxon>
        <taxon>Bacillota</taxon>
        <taxon>Clostridia</taxon>
        <taxon>Eubacteriales</taxon>
        <taxon>Clostridiaceae</taxon>
        <taxon>Clostridium</taxon>
    </lineage>
</organism>
<dbReference type="Proteomes" id="UP001500339">
    <property type="component" value="Unassembled WGS sequence"/>
</dbReference>
<evidence type="ECO:0000313" key="1">
    <source>
        <dbReference type="EMBL" id="GAA0729235.1"/>
    </source>
</evidence>
<dbReference type="PANTHER" id="PTHR40037:SF1">
    <property type="entry name" value="PHOSPHOESTERASE SAOUHSC_00951-RELATED"/>
    <property type="match status" value="1"/>
</dbReference>
<dbReference type="SUPFAM" id="SSF55144">
    <property type="entry name" value="LigT-like"/>
    <property type="match status" value="1"/>
</dbReference>
<dbReference type="PANTHER" id="PTHR40037">
    <property type="entry name" value="PHOSPHOESTERASE YJCG-RELATED"/>
    <property type="match status" value="1"/>
</dbReference>
<keyword evidence="1" id="KW-0436">Ligase</keyword>
<gene>
    <name evidence="1" type="ORF">GCM10008905_28990</name>
</gene>
<dbReference type="GO" id="GO:0016874">
    <property type="term" value="F:ligase activity"/>
    <property type="evidence" value="ECO:0007669"/>
    <property type="project" value="UniProtKB-KW"/>
</dbReference>
<reference evidence="2" key="1">
    <citation type="journal article" date="2019" name="Int. J. Syst. Evol. Microbiol.">
        <title>The Global Catalogue of Microorganisms (GCM) 10K type strain sequencing project: providing services to taxonomists for standard genome sequencing and annotation.</title>
        <authorList>
            <consortium name="The Broad Institute Genomics Platform"/>
            <consortium name="The Broad Institute Genome Sequencing Center for Infectious Disease"/>
            <person name="Wu L."/>
            <person name="Ma J."/>
        </authorList>
    </citation>
    <scope>NUCLEOTIDE SEQUENCE [LARGE SCALE GENOMIC DNA]</scope>
    <source>
        <strain evidence="2">JCM 1405</strain>
    </source>
</reference>
<dbReference type="InterPro" id="IPR009097">
    <property type="entry name" value="Cyclic_Pdiesterase"/>
</dbReference>